<keyword evidence="2" id="KW-0472">Membrane</keyword>
<feature type="region of interest" description="Disordered" evidence="1">
    <location>
        <begin position="327"/>
        <end position="360"/>
    </location>
</feature>
<proteinExistence type="predicted"/>
<dbReference type="PANTHER" id="PTHR40465">
    <property type="entry name" value="CHROMOSOME 1, WHOLE GENOME SHOTGUN SEQUENCE"/>
    <property type="match status" value="1"/>
</dbReference>
<evidence type="ECO:0000313" key="5">
    <source>
        <dbReference type="Proteomes" id="UP000219338"/>
    </source>
</evidence>
<keyword evidence="2" id="KW-0812">Transmembrane</keyword>
<dbReference type="Pfam" id="PF20152">
    <property type="entry name" value="DUF6534"/>
    <property type="match status" value="1"/>
</dbReference>
<feature type="transmembrane region" description="Helical" evidence="2">
    <location>
        <begin position="55"/>
        <end position="76"/>
    </location>
</feature>
<name>A0A284RIK5_ARMOS</name>
<evidence type="ECO:0000313" key="4">
    <source>
        <dbReference type="EMBL" id="SJL08585.1"/>
    </source>
</evidence>
<protein>
    <recommendedName>
        <fullName evidence="3">DUF6534 domain-containing protein</fullName>
    </recommendedName>
</protein>
<feature type="transmembrane region" description="Helical" evidence="2">
    <location>
        <begin position="170"/>
        <end position="194"/>
    </location>
</feature>
<reference evidence="5" key="1">
    <citation type="journal article" date="2017" name="Nat. Ecol. Evol.">
        <title>Genome expansion and lineage-specific genetic innovations in the forest pathogenic fungi Armillaria.</title>
        <authorList>
            <person name="Sipos G."/>
            <person name="Prasanna A.N."/>
            <person name="Walter M.C."/>
            <person name="O'Connor E."/>
            <person name="Balint B."/>
            <person name="Krizsan K."/>
            <person name="Kiss B."/>
            <person name="Hess J."/>
            <person name="Varga T."/>
            <person name="Slot J."/>
            <person name="Riley R."/>
            <person name="Boka B."/>
            <person name="Rigling D."/>
            <person name="Barry K."/>
            <person name="Lee J."/>
            <person name="Mihaltcheva S."/>
            <person name="LaButti K."/>
            <person name="Lipzen A."/>
            <person name="Waldron R."/>
            <person name="Moloney N.M."/>
            <person name="Sperisen C."/>
            <person name="Kredics L."/>
            <person name="Vagvoelgyi C."/>
            <person name="Patrignani A."/>
            <person name="Fitzpatrick D."/>
            <person name="Nagy I."/>
            <person name="Doyle S."/>
            <person name="Anderson J.B."/>
            <person name="Grigoriev I.V."/>
            <person name="Gueldener U."/>
            <person name="Muensterkoetter M."/>
            <person name="Nagy L.G."/>
        </authorList>
    </citation>
    <scope>NUCLEOTIDE SEQUENCE [LARGE SCALE GENOMIC DNA]</scope>
    <source>
        <strain evidence="5">C18/9</strain>
    </source>
</reference>
<dbReference type="STRING" id="47428.A0A284RIK5"/>
<dbReference type="Proteomes" id="UP000219338">
    <property type="component" value="Unassembled WGS sequence"/>
</dbReference>
<feature type="domain" description="DUF6534" evidence="3">
    <location>
        <begin position="180"/>
        <end position="276"/>
    </location>
</feature>
<gene>
    <name evidence="4" type="ORF">ARMOST_11951</name>
</gene>
<feature type="transmembrane region" description="Helical" evidence="2">
    <location>
        <begin position="250"/>
        <end position="271"/>
    </location>
</feature>
<dbReference type="OrthoDB" id="3206554at2759"/>
<organism evidence="4 5">
    <name type="scientific">Armillaria ostoyae</name>
    <name type="common">Armillaria root rot fungus</name>
    <dbReference type="NCBI Taxonomy" id="47428"/>
    <lineage>
        <taxon>Eukaryota</taxon>
        <taxon>Fungi</taxon>
        <taxon>Dikarya</taxon>
        <taxon>Basidiomycota</taxon>
        <taxon>Agaricomycotina</taxon>
        <taxon>Agaricomycetes</taxon>
        <taxon>Agaricomycetidae</taxon>
        <taxon>Agaricales</taxon>
        <taxon>Marasmiineae</taxon>
        <taxon>Physalacriaceae</taxon>
        <taxon>Armillaria</taxon>
    </lineage>
</organism>
<feature type="transmembrane region" description="Helical" evidence="2">
    <location>
        <begin position="223"/>
        <end position="244"/>
    </location>
</feature>
<sequence length="360" mass="39763">MASDPPANPDGNSDATTTLGPWLVGLCLDLLLQGVLTSQFSNYYLWYSSTDGHRFTVSVGVLAVITTLKSIQVLFVRISSLSKGHKILKQSLPVAADMRNNAWYERCNTLFVALIALYVQLYFCYRLYAISKLWWIVAPILFLYLFAVGSVAAAIHYISNSQESNNLAPWLSAHYAIVFAGDVLLAGATAYFLLKTKKNVLPQTVGMINALVRLTFQTAAPAAVWPATVLSNSALINLIFIYLQNPNIRGFSSVFIQALPKLYAISMMWTLNARRRIRVANGSSSLTGGTSNEPTRMDFSRSMTRRRVNVGEDIAMSGIQIVTHTESRFDEDIESMPTKKGGDSPSEEDTKSSSVYTKQI</sequence>
<evidence type="ECO:0000256" key="1">
    <source>
        <dbReference type="SAM" id="MobiDB-lite"/>
    </source>
</evidence>
<keyword evidence="2" id="KW-1133">Transmembrane helix</keyword>
<dbReference type="EMBL" id="FUEG01000009">
    <property type="protein sequence ID" value="SJL08585.1"/>
    <property type="molecule type" value="Genomic_DNA"/>
</dbReference>
<feature type="transmembrane region" description="Helical" evidence="2">
    <location>
        <begin position="108"/>
        <end position="128"/>
    </location>
</feature>
<dbReference type="PANTHER" id="PTHR40465:SF1">
    <property type="entry name" value="DUF6534 DOMAIN-CONTAINING PROTEIN"/>
    <property type="match status" value="1"/>
</dbReference>
<dbReference type="OMA" id="ISKLWWI"/>
<dbReference type="AlphaFoldDB" id="A0A284RIK5"/>
<dbReference type="InterPro" id="IPR045339">
    <property type="entry name" value="DUF6534"/>
</dbReference>
<accession>A0A284RIK5</accession>
<evidence type="ECO:0000259" key="3">
    <source>
        <dbReference type="Pfam" id="PF20152"/>
    </source>
</evidence>
<evidence type="ECO:0000256" key="2">
    <source>
        <dbReference type="SAM" id="Phobius"/>
    </source>
</evidence>
<keyword evidence="5" id="KW-1185">Reference proteome</keyword>
<feature type="transmembrane region" description="Helical" evidence="2">
    <location>
        <begin position="134"/>
        <end position="158"/>
    </location>
</feature>